<name>A0A381FJK9_9FLAO</name>
<evidence type="ECO:0000313" key="1">
    <source>
        <dbReference type="EMBL" id="SUX46352.1"/>
    </source>
</evidence>
<dbReference type="AlphaFoldDB" id="A0A381FJK9"/>
<proteinExistence type="predicted"/>
<accession>A0A381FJK9</accession>
<protein>
    <submittedName>
        <fullName evidence="1">Uncharacterized protein</fullName>
    </submittedName>
</protein>
<dbReference type="EMBL" id="UFVR01000004">
    <property type="protein sequence ID" value="SUX46352.1"/>
    <property type="molecule type" value="Genomic_DNA"/>
</dbReference>
<gene>
    <name evidence="1" type="ORF">NCTC13532_01885</name>
</gene>
<dbReference type="Proteomes" id="UP000254282">
    <property type="component" value="Unassembled WGS sequence"/>
</dbReference>
<sequence length="252" mass="29586">MNNILLEILNDSKMNLTDMTLRSTFGTSFNETTFDISPKDFLKFAKEDLKEGNEKGFINSITNSKRAIDCQIDQTIETLISKYENFNPIINDFLQYFEFESDIPIKLRIIHALNLAPSLIISKSRTLRNKLEHMYKKPEIDDVKEALDVADLFIRSVTGKLGMLWSEFEIVDWKDNELTFEYLEKQFKIGYKKDHKLIKTYSIDSNNLEFYGLLRLMISSEDEIEIEETFKILLKQINHPMPIDKIRLYQGD</sequence>
<organism evidence="1 2">
    <name type="scientific">Chryseobacterium indoltheticum</name>
    <dbReference type="NCBI Taxonomy" id="254"/>
    <lineage>
        <taxon>Bacteria</taxon>
        <taxon>Pseudomonadati</taxon>
        <taxon>Bacteroidota</taxon>
        <taxon>Flavobacteriia</taxon>
        <taxon>Flavobacteriales</taxon>
        <taxon>Weeksellaceae</taxon>
        <taxon>Chryseobacterium group</taxon>
        <taxon>Chryseobacterium</taxon>
    </lineage>
</organism>
<reference evidence="1 2" key="1">
    <citation type="submission" date="2018-06" db="EMBL/GenBank/DDBJ databases">
        <authorList>
            <consortium name="Pathogen Informatics"/>
            <person name="Doyle S."/>
        </authorList>
    </citation>
    <scope>NUCLEOTIDE SEQUENCE [LARGE SCALE GENOMIC DNA]</scope>
    <source>
        <strain evidence="1 2">NCTC13532</strain>
    </source>
</reference>
<evidence type="ECO:0000313" key="2">
    <source>
        <dbReference type="Proteomes" id="UP000254282"/>
    </source>
</evidence>